<reference evidence="1 2" key="1">
    <citation type="submission" date="2020-05" db="EMBL/GenBank/DDBJ databases">
        <title>Horizontal transmission and recombination maintain forever young bacterial symbiont genomes.</title>
        <authorList>
            <person name="Russell S.L."/>
            <person name="Pepper-Tunick E."/>
            <person name="Svedberg J."/>
            <person name="Byrne A."/>
            <person name="Ruelas Castillo J."/>
            <person name="Vollmers C."/>
            <person name="Beinart R.A."/>
            <person name="Corbett-Detig R."/>
        </authorList>
    </citation>
    <scope>NUCLEOTIDE SEQUENCE [LARGE SCALE GENOMIC DNA]</scope>
    <source>
        <strain evidence="1">Santa_Monica_outfall</strain>
    </source>
</reference>
<evidence type="ECO:0000313" key="1">
    <source>
        <dbReference type="EMBL" id="QKQ27799.1"/>
    </source>
</evidence>
<dbReference type="Proteomes" id="UP000509658">
    <property type="component" value="Chromosome"/>
</dbReference>
<protein>
    <submittedName>
        <fullName evidence="1">Uncharacterized protein</fullName>
    </submittedName>
</protein>
<gene>
    <name evidence="1" type="ORF">HUE57_17060</name>
</gene>
<dbReference type="RefSeq" id="WP_174673579.1">
    <property type="nucleotide sequence ID" value="NZ_CP054491.1"/>
</dbReference>
<name>A0A6N0HZP6_9GAMM</name>
<keyword evidence="2" id="KW-1185">Reference proteome</keyword>
<dbReference type="AlphaFoldDB" id="A0A6N0HZP6"/>
<organism evidence="1 2">
    <name type="scientific">Candidatus Reidiella endopervernicosa</name>
    <dbReference type="NCBI Taxonomy" id="2738883"/>
    <lineage>
        <taxon>Bacteria</taxon>
        <taxon>Pseudomonadati</taxon>
        <taxon>Pseudomonadota</taxon>
        <taxon>Gammaproteobacteria</taxon>
        <taxon>Candidatus Reidiella</taxon>
    </lineage>
</organism>
<dbReference type="EMBL" id="CP054491">
    <property type="protein sequence ID" value="QKQ27799.1"/>
    <property type="molecule type" value="Genomic_DNA"/>
</dbReference>
<evidence type="ECO:0000313" key="2">
    <source>
        <dbReference type="Proteomes" id="UP000509658"/>
    </source>
</evidence>
<sequence length="93" mass="10219">MAAGLKSFFVSQSREAVALIERHWTVAIRHSAEGADRSPHIHASAEELVEWIKAREVMKPYKKPSSFDYNLVEVGSAGGLAYIAAAGRRSPHD</sequence>
<accession>A0A6N0HZP6</accession>
<dbReference type="KEGG" id="rev:HUE57_17060"/>
<proteinExistence type="predicted"/>